<evidence type="ECO:0000256" key="2">
    <source>
        <dbReference type="SAM" id="MobiDB-lite"/>
    </source>
</evidence>
<dbReference type="EMBL" id="JBEHCU010009357">
    <property type="protein sequence ID" value="KAL1380029.1"/>
    <property type="molecule type" value="Genomic_DNA"/>
</dbReference>
<comment type="caution">
    <text evidence="3">The sequence shown here is derived from an EMBL/GenBank/DDBJ whole genome shotgun (WGS) entry which is preliminary data.</text>
</comment>
<keyword evidence="1" id="KW-0175">Coiled coil</keyword>
<reference evidence="3 4" key="1">
    <citation type="submission" date="2024-05" db="EMBL/GenBank/DDBJ databases">
        <title>Culex pipiens pipiens assembly and annotation.</title>
        <authorList>
            <person name="Alout H."/>
            <person name="Durand T."/>
        </authorList>
    </citation>
    <scope>NUCLEOTIDE SEQUENCE [LARGE SCALE GENOMIC DNA]</scope>
    <source>
        <strain evidence="3">HA-2024</strain>
        <tissue evidence="3">Whole body</tissue>
    </source>
</reference>
<evidence type="ECO:0000313" key="3">
    <source>
        <dbReference type="EMBL" id="KAL1380029.1"/>
    </source>
</evidence>
<evidence type="ECO:0000256" key="1">
    <source>
        <dbReference type="SAM" id="Coils"/>
    </source>
</evidence>
<feature type="region of interest" description="Disordered" evidence="2">
    <location>
        <begin position="107"/>
        <end position="157"/>
    </location>
</feature>
<feature type="coiled-coil region" evidence="1">
    <location>
        <begin position="59"/>
        <end position="103"/>
    </location>
</feature>
<feature type="compositionally biased region" description="Basic and acidic residues" evidence="2">
    <location>
        <begin position="108"/>
        <end position="118"/>
    </location>
</feature>
<dbReference type="AlphaFoldDB" id="A0ABD1CUB5"/>
<organism evidence="3 4">
    <name type="scientific">Culex pipiens pipiens</name>
    <name type="common">Northern house mosquito</name>
    <dbReference type="NCBI Taxonomy" id="38569"/>
    <lineage>
        <taxon>Eukaryota</taxon>
        <taxon>Metazoa</taxon>
        <taxon>Ecdysozoa</taxon>
        <taxon>Arthropoda</taxon>
        <taxon>Hexapoda</taxon>
        <taxon>Insecta</taxon>
        <taxon>Pterygota</taxon>
        <taxon>Neoptera</taxon>
        <taxon>Endopterygota</taxon>
        <taxon>Diptera</taxon>
        <taxon>Nematocera</taxon>
        <taxon>Culicoidea</taxon>
        <taxon>Culicidae</taxon>
        <taxon>Culicinae</taxon>
        <taxon>Culicini</taxon>
        <taxon>Culex</taxon>
        <taxon>Culex</taxon>
    </lineage>
</organism>
<sequence length="183" mass="21686">MDSEHSERISRSIRKRCIVARRVPRYVLKDTRYLWNEELQKNAEKQHKMDLEVMRRINLRNYARELARLEEKRQVEYELECKMLAMRKAADEKMRKMKELLQQQYGVADDKKSADEAQKPVVKKHHSKADHTGAYPKHSTPVNRSDKLPKQPLTPLRNPEIYAETFAGTHSGAIGARKFFRRR</sequence>
<protein>
    <submittedName>
        <fullName evidence="3">Uncharacterized protein</fullName>
    </submittedName>
</protein>
<name>A0ABD1CUB5_CULPP</name>
<accession>A0ABD1CUB5</accession>
<dbReference type="Proteomes" id="UP001562425">
    <property type="component" value="Unassembled WGS sequence"/>
</dbReference>
<gene>
    <name evidence="3" type="ORF">pipiens_003649</name>
</gene>
<proteinExistence type="predicted"/>
<evidence type="ECO:0000313" key="4">
    <source>
        <dbReference type="Proteomes" id="UP001562425"/>
    </source>
</evidence>
<keyword evidence="4" id="KW-1185">Reference proteome</keyword>